<dbReference type="AlphaFoldDB" id="A0A6N8JF07"/>
<evidence type="ECO:0000259" key="1">
    <source>
        <dbReference type="Pfam" id="PF07075"/>
    </source>
</evidence>
<dbReference type="InterPro" id="IPR048502">
    <property type="entry name" value="NamZ_N"/>
</dbReference>
<dbReference type="OrthoDB" id="9801061at2"/>
<accession>A0A6N8JF07</accession>
<gene>
    <name evidence="3" type="ORF">GO495_23355</name>
</gene>
<dbReference type="PANTHER" id="PTHR42915">
    <property type="entry name" value="HYPOTHETICAL 460 KDA PROTEIN IN FEUA-SIGW INTERGENIC REGION [PRECURSOR]"/>
    <property type="match status" value="1"/>
</dbReference>
<evidence type="ECO:0000313" key="4">
    <source>
        <dbReference type="Proteomes" id="UP000468388"/>
    </source>
</evidence>
<reference evidence="3 4" key="1">
    <citation type="submission" date="2019-12" db="EMBL/GenBank/DDBJ databases">
        <title>The draft genomic sequence of strain Chitinophaga oryziterrae JCM 16595.</title>
        <authorList>
            <person name="Zhang X."/>
        </authorList>
    </citation>
    <scope>NUCLEOTIDE SEQUENCE [LARGE SCALE GENOMIC DNA]</scope>
    <source>
        <strain evidence="3 4">JCM 16595</strain>
    </source>
</reference>
<proteinExistence type="predicted"/>
<comment type="caution">
    <text evidence="3">The sequence shown here is derived from an EMBL/GenBank/DDBJ whole genome shotgun (WGS) entry which is preliminary data.</text>
</comment>
<dbReference type="Gene3D" id="3.40.50.12170">
    <property type="entry name" value="Uncharacterised protein PF07075, DUF1343"/>
    <property type="match status" value="1"/>
</dbReference>
<dbReference type="PIRSF" id="PIRSF016719">
    <property type="entry name" value="UCP016719"/>
    <property type="match status" value="1"/>
</dbReference>
<dbReference type="EMBL" id="WRXO01000008">
    <property type="protein sequence ID" value="MVT43554.1"/>
    <property type="molecule type" value="Genomic_DNA"/>
</dbReference>
<keyword evidence="4" id="KW-1185">Reference proteome</keyword>
<dbReference type="InterPro" id="IPR008302">
    <property type="entry name" value="NamZ"/>
</dbReference>
<dbReference type="Pfam" id="PF07075">
    <property type="entry name" value="NamZ_N"/>
    <property type="match status" value="1"/>
</dbReference>
<dbReference type="Pfam" id="PF20732">
    <property type="entry name" value="NamZ_C"/>
    <property type="match status" value="1"/>
</dbReference>
<dbReference type="RefSeq" id="WP_157302301.1">
    <property type="nucleotide sequence ID" value="NZ_BAAAZB010000021.1"/>
</dbReference>
<protein>
    <submittedName>
        <fullName evidence="3">DUF1343 domain-containing protein</fullName>
    </submittedName>
</protein>
<organism evidence="3 4">
    <name type="scientific">Chitinophaga oryziterrae</name>
    <dbReference type="NCBI Taxonomy" id="1031224"/>
    <lineage>
        <taxon>Bacteria</taxon>
        <taxon>Pseudomonadati</taxon>
        <taxon>Bacteroidota</taxon>
        <taxon>Chitinophagia</taxon>
        <taxon>Chitinophagales</taxon>
        <taxon>Chitinophagaceae</taxon>
        <taxon>Chitinophaga</taxon>
    </lineage>
</organism>
<dbReference type="Gene3D" id="3.90.1150.140">
    <property type="match status" value="1"/>
</dbReference>
<evidence type="ECO:0000313" key="3">
    <source>
        <dbReference type="EMBL" id="MVT43554.1"/>
    </source>
</evidence>
<dbReference type="GO" id="GO:0033922">
    <property type="term" value="F:peptidoglycan beta-N-acetylmuramidase activity"/>
    <property type="evidence" value="ECO:0007669"/>
    <property type="project" value="InterPro"/>
</dbReference>
<name>A0A6N8JF07_9BACT</name>
<feature type="domain" description="Peptidoglycan beta-N-acetylmuramidase NamZ C-terminal" evidence="2">
    <location>
        <begin position="230"/>
        <end position="391"/>
    </location>
</feature>
<sequence length="393" mass="43481">MIKVQFGIDKLLAQAPSWKTQRIGLVTNNAALTSAFVPSRKALLEQQYNLVKLFSPEHGLDTTGPDGHFMRNGNDTLTGLPVVSLYGHKLMPDMEDLEDIDLLLLDLPDVGSRFYTYLWTLTYVLEASALFNKPLIVLDRPNPLSGNLLLAEGPLLDEETASSFIGRWQMPVRHSCTLGELALYFNAVKHIGCPLQVIPCEGWYRDLLHPDWSTSFVPASPAINCFEATLLYPGLCLLEATNISEGRGTAVPFRVAGAPWLRSGEITTLFNKNIDDDVVAREVDFVPEAGRYTGQSCKGLMLHVTDPYSFRPVRAGLLLLKLIRDTHAGAFEWAPYKTHVNGTGENHLKLLTGKQDAGQMFELPLPDFMGGLNAFTNAGEWAAMVDPYLLYGK</sequence>
<dbReference type="PANTHER" id="PTHR42915:SF1">
    <property type="entry name" value="PEPTIDOGLYCAN BETA-N-ACETYLMURAMIDASE NAMZ"/>
    <property type="match status" value="1"/>
</dbReference>
<feature type="domain" description="Peptidoglycan beta-N-acetylmuramidase NamZ N-terminal" evidence="1">
    <location>
        <begin position="23"/>
        <end position="224"/>
    </location>
</feature>
<dbReference type="InterPro" id="IPR048503">
    <property type="entry name" value="NamZ_C"/>
</dbReference>
<dbReference type="Proteomes" id="UP000468388">
    <property type="component" value="Unassembled WGS sequence"/>
</dbReference>
<evidence type="ECO:0000259" key="2">
    <source>
        <dbReference type="Pfam" id="PF20732"/>
    </source>
</evidence>